<keyword evidence="3" id="KW-1185">Reference proteome</keyword>
<evidence type="ECO:0000313" key="2">
    <source>
        <dbReference type="EMBL" id="KYK54022.1"/>
    </source>
</evidence>
<dbReference type="EMBL" id="LAYC01000003">
    <property type="protein sequence ID" value="KYK54022.1"/>
    <property type="molecule type" value="Genomic_DNA"/>
</dbReference>
<evidence type="ECO:0000256" key="1">
    <source>
        <dbReference type="SAM" id="MobiDB-lite"/>
    </source>
</evidence>
<name>A0A151GAB0_DRECN</name>
<comment type="caution">
    <text evidence="2">The sequence shown here is derived from an EMBL/GenBank/DDBJ whole genome shotgun (WGS) entry which is preliminary data.</text>
</comment>
<proteinExistence type="predicted"/>
<dbReference type="InParanoid" id="A0A151GAB0"/>
<organism evidence="2 3">
    <name type="scientific">Drechmeria coniospora</name>
    <name type="common">Nematophagous fungus</name>
    <name type="synonym">Meria coniospora</name>
    <dbReference type="NCBI Taxonomy" id="98403"/>
    <lineage>
        <taxon>Eukaryota</taxon>
        <taxon>Fungi</taxon>
        <taxon>Dikarya</taxon>
        <taxon>Ascomycota</taxon>
        <taxon>Pezizomycotina</taxon>
        <taxon>Sordariomycetes</taxon>
        <taxon>Hypocreomycetidae</taxon>
        <taxon>Hypocreales</taxon>
        <taxon>Ophiocordycipitaceae</taxon>
        <taxon>Drechmeria</taxon>
    </lineage>
</organism>
<accession>A0A151GAB0</accession>
<gene>
    <name evidence="2" type="ORF">DCS_05976</name>
</gene>
<sequence>MTASTSSTPMATIPMATTTMGITTMAITTMATTTMATTTMATTTMATTTMATTSTMAATTSLAITALPLPGLLLPCSTTTRTTIHSSSPVPSQHDGRRQPHFLAGAVPPPPRRGGQLRVLPSSSRRAWAQAFRRALHPPHVVLPAARAVILVQACRRAPPTHADGPLRGPPLRSAPYAGRWGGANVDEIRVDVSQFGRARHRPPLHRAPGITACRCSCFSWPTATPSRLPRPFPFDERALLSSEPKTIRTGALASETRSSSAS</sequence>
<protein>
    <submittedName>
        <fullName evidence="2">Uncharacterized protein</fullName>
    </submittedName>
</protein>
<feature type="region of interest" description="Disordered" evidence="1">
    <location>
        <begin position="242"/>
        <end position="263"/>
    </location>
</feature>
<dbReference type="GeneID" id="63718619"/>
<evidence type="ECO:0000313" key="3">
    <source>
        <dbReference type="Proteomes" id="UP000076580"/>
    </source>
</evidence>
<reference evidence="2 3" key="1">
    <citation type="journal article" date="2016" name="Sci. Rep.">
        <title>Insights into Adaptations to a Near-Obligate Nematode Endoparasitic Lifestyle from the Finished Genome of Drechmeria coniospora.</title>
        <authorList>
            <person name="Zhang L."/>
            <person name="Zhou Z."/>
            <person name="Guo Q."/>
            <person name="Fokkens L."/>
            <person name="Miskei M."/>
            <person name="Pocsi I."/>
            <person name="Zhang W."/>
            <person name="Chen M."/>
            <person name="Wang L."/>
            <person name="Sun Y."/>
            <person name="Donzelli B.G."/>
            <person name="Gibson D.M."/>
            <person name="Nelson D.R."/>
            <person name="Luo J.G."/>
            <person name="Rep M."/>
            <person name="Liu H."/>
            <person name="Yang S."/>
            <person name="Wang J."/>
            <person name="Krasnoff S.B."/>
            <person name="Xu Y."/>
            <person name="Molnar I."/>
            <person name="Lin M."/>
        </authorList>
    </citation>
    <scope>NUCLEOTIDE SEQUENCE [LARGE SCALE GENOMIC DNA]</scope>
    <source>
        <strain evidence="2 3">ARSEF 6962</strain>
    </source>
</reference>
<dbReference type="Proteomes" id="UP000076580">
    <property type="component" value="Chromosome 03"/>
</dbReference>
<dbReference type="RefSeq" id="XP_040653374.1">
    <property type="nucleotide sequence ID" value="XM_040803270.1"/>
</dbReference>
<feature type="region of interest" description="Disordered" evidence="1">
    <location>
        <begin position="80"/>
        <end position="114"/>
    </location>
</feature>
<dbReference type="AlphaFoldDB" id="A0A151GAB0"/>